<dbReference type="PROSITE" id="PS00061">
    <property type="entry name" value="ADH_SHORT"/>
    <property type="match status" value="1"/>
</dbReference>
<dbReference type="PRINTS" id="PR00081">
    <property type="entry name" value="GDHRDH"/>
</dbReference>
<dbReference type="InterPro" id="IPR057326">
    <property type="entry name" value="KR_dom"/>
</dbReference>
<organism evidence="5 6">
    <name type="scientific">Tistrella mobilis</name>
    <dbReference type="NCBI Taxonomy" id="171437"/>
    <lineage>
        <taxon>Bacteria</taxon>
        <taxon>Pseudomonadati</taxon>
        <taxon>Pseudomonadota</taxon>
        <taxon>Alphaproteobacteria</taxon>
        <taxon>Geminicoccales</taxon>
        <taxon>Geminicoccaceae</taxon>
        <taxon>Tistrella</taxon>
    </lineage>
</organism>
<dbReference type="SUPFAM" id="SSF51735">
    <property type="entry name" value="NAD(P)-binding Rossmann-fold domains"/>
    <property type="match status" value="1"/>
</dbReference>
<dbReference type="Pfam" id="PF13561">
    <property type="entry name" value="adh_short_C2"/>
    <property type="match status" value="1"/>
</dbReference>
<comment type="similarity">
    <text evidence="1">Belongs to the short-chain dehydrogenases/reductases (SDR) family.</text>
</comment>
<reference evidence="5 6" key="1">
    <citation type="journal article" date="2018" name="Nat. Biotechnol.">
        <title>A standardized bacterial taxonomy based on genome phylogeny substantially revises the tree of life.</title>
        <authorList>
            <person name="Parks D.H."/>
            <person name="Chuvochina M."/>
            <person name="Waite D.W."/>
            <person name="Rinke C."/>
            <person name="Skarshewski A."/>
            <person name="Chaumeil P.A."/>
            <person name="Hugenholtz P."/>
        </authorList>
    </citation>
    <scope>NUCLEOTIDE SEQUENCE [LARGE SCALE GENOMIC DNA]</scope>
    <source>
        <strain evidence="5">UBA8739</strain>
    </source>
</reference>
<evidence type="ECO:0000259" key="4">
    <source>
        <dbReference type="SMART" id="SM00822"/>
    </source>
</evidence>
<dbReference type="Gene3D" id="3.40.50.720">
    <property type="entry name" value="NAD(P)-binding Rossmann-like Domain"/>
    <property type="match status" value="1"/>
</dbReference>
<name>A0A3B9IQY7_9PROT</name>
<dbReference type="InterPro" id="IPR036291">
    <property type="entry name" value="NAD(P)-bd_dom_sf"/>
</dbReference>
<sequence length="279" mass="29176">MDEDAPVSAEDGTTEMTPGASRAASVARGPDVSGRVVVVTGASKGIGRRAAAHFLDRGDLVHGCARSPSPIEHPAYVHHRLDVADETAVKTMMSTIRRAHGRIDVLVNAAGEASMNHALLTPTETLEALLRTNVVGSFVCAREAARLMRPEARRRDRDTPADGAPAGGRIVNLTSVAVPLKLAGAAAYAAAKAAVESLTQTLARELAPMGITVNAVGPGPVRTRMTRTVPPETIDRLLSAQTVSRLATTDEVVRVIDFLADPAAAMVTGQIIYLGGVSR</sequence>
<accession>A0A3B9IQY7</accession>
<dbReference type="GO" id="GO:0016616">
    <property type="term" value="F:oxidoreductase activity, acting on the CH-OH group of donors, NAD or NADP as acceptor"/>
    <property type="evidence" value="ECO:0007669"/>
    <property type="project" value="UniProtKB-ARBA"/>
</dbReference>
<evidence type="ECO:0000313" key="5">
    <source>
        <dbReference type="EMBL" id="HAE49747.1"/>
    </source>
</evidence>
<dbReference type="AlphaFoldDB" id="A0A3B9IQY7"/>
<gene>
    <name evidence="5" type="ORF">DCK97_20215</name>
</gene>
<comment type="caution">
    <text evidence="5">The sequence shown here is derived from an EMBL/GenBank/DDBJ whole genome shotgun (WGS) entry which is preliminary data.</text>
</comment>
<dbReference type="InterPro" id="IPR020904">
    <property type="entry name" value="Sc_DH/Rdtase_CS"/>
</dbReference>
<evidence type="ECO:0000256" key="1">
    <source>
        <dbReference type="ARBA" id="ARBA00006484"/>
    </source>
</evidence>
<keyword evidence="2" id="KW-0560">Oxidoreductase</keyword>
<feature type="region of interest" description="Disordered" evidence="3">
    <location>
        <begin position="1"/>
        <end position="28"/>
    </location>
</feature>
<dbReference type="PANTHER" id="PTHR42760:SF133">
    <property type="entry name" value="3-OXOACYL-[ACYL-CARRIER-PROTEIN] REDUCTASE"/>
    <property type="match status" value="1"/>
</dbReference>
<evidence type="ECO:0000256" key="2">
    <source>
        <dbReference type="ARBA" id="ARBA00023002"/>
    </source>
</evidence>
<feature type="domain" description="Ketoreductase" evidence="4">
    <location>
        <begin position="35"/>
        <end position="219"/>
    </location>
</feature>
<dbReference type="SMART" id="SM00822">
    <property type="entry name" value="PKS_KR"/>
    <property type="match status" value="1"/>
</dbReference>
<dbReference type="EMBL" id="DMAI01000331">
    <property type="protein sequence ID" value="HAE49747.1"/>
    <property type="molecule type" value="Genomic_DNA"/>
</dbReference>
<protein>
    <submittedName>
        <fullName evidence="5">Oxidoreductase</fullName>
    </submittedName>
</protein>
<evidence type="ECO:0000256" key="3">
    <source>
        <dbReference type="SAM" id="MobiDB-lite"/>
    </source>
</evidence>
<dbReference type="InterPro" id="IPR002347">
    <property type="entry name" value="SDR_fam"/>
</dbReference>
<dbReference type="PRINTS" id="PR00080">
    <property type="entry name" value="SDRFAMILY"/>
</dbReference>
<dbReference type="Proteomes" id="UP000257706">
    <property type="component" value="Unassembled WGS sequence"/>
</dbReference>
<dbReference type="PANTHER" id="PTHR42760">
    <property type="entry name" value="SHORT-CHAIN DEHYDROGENASES/REDUCTASES FAMILY MEMBER"/>
    <property type="match status" value="1"/>
</dbReference>
<proteinExistence type="inferred from homology"/>
<dbReference type="CDD" id="cd05233">
    <property type="entry name" value="SDR_c"/>
    <property type="match status" value="1"/>
</dbReference>
<evidence type="ECO:0000313" key="6">
    <source>
        <dbReference type="Proteomes" id="UP000257706"/>
    </source>
</evidence>